<evidence type="ECO:0000256" key="2">
    <source>
        <dbReference type="ARBA" id="ARBA00022475"/>
    </source>
</evidence>
<dbReference type="SUPFAM" id="SSF56317">
    <property type="entry name" value="Carbon-nitrogen hydrolase"/>
    <property type="match status" value="1"/>
</dbReference>
<dbReference type="GO" id="GO:0005886">
    <property type="term" value="C:plasma membrane"/>
    <property type="evidence" value="ECO:0007669"/>
    <property type="project" value="UniProtKB-SubCell"/>
</dbReference>
<dbReference type="InterPro" id="IPR036526">
    <property type="entry name" value="C-N_Hydrolase_sf"/>
</dbReference>
<dbReference type="InterPro" id="IPR045378">
    <property type="entry name" value="LNT_N"/>
</dbReference>
<feature type="transmembrane region" description="Helical" evidence="8">
    <location>
        <begin position="436"/>
        <end position="453"/>
    </location>
</feature>
<dbReference type="EMBL" id="JAAMPJ010000009">
    <property type="protein sequence ID" value="NGY63308.1"/>
    <property type="molecule type" value="Genomic_DNA"/>
</dbReference>
<dbReference type="GO" id="GO:0016410">
    <property type="term" value="F:N-acyltransferase activity"/>
    <property type="evidence" value="ECO:0007669"/>
    <property type="project" value="InterPro"/>
</dbReference>
<keyword evidence="5 8" id="KW-1133">Transmembrane helix</keyword>
<proteinExistence type="predicted"/>
<gene>
    <name evidence="10" type="ORF">G7043_30740</name>
</gene>
<feature type="transmembrane region" description="Helical" evidence="8">
    <location>
        <begin position="7"/>
        <end position="24"/>
    </location>
</feature>
<organism evidence="10 11">
    <name type="scientific">Lentzea alba</name>
    <dbReference type="NCBI Taxonomy" id="2714351"/>
    <lineage>
        <taxon>Bacteria</taxon>
        <taxon>Bacillati</taxon>
        <taxon>Actinomycetota</taxon>
        <taxon>Actinomycetes</taxon>
        <taxon>Pseudonocardiales</taxon>
        <taxon>Pseudonocardiaceae</taxon>
        <taxon>Lentzea</taxon>
    </lineage>
</organism>
<feature type="domain" description="CN hydrolase" evidence="9">
    <location>
        <begin position="214"/>
        <end position="423"/>
    </location>
</feature>
<keyword evidence="4 8" id="KW-0812">Transmembrane</keyword>
<evidence type="ECO:0000256" key="8">
    <source>
        <dbReference type="SAM" id="Phobius"/>
    </source>
</evidence>
<comment type="caution">
    <text evidence="10">The sequence shown here is derived from an EMBL/GenBank/DDBJ whole genome shotgun (WGS) entry which is preliminary data.</text>
</comment>
<keyword evidence="3 10" id="KW-0808">Transferase</keyword>
<dbReference type="PANTHER" id="PTHR38686:SF1">
    <property type="entry name" value="APOLIPOPROTEIN N-ACYLTRANSFERASE"/>
    <property type="match status" value="1"/>
</dbReference>
<evidence type="ECO:0000259" key="9">
    <source>
        <dbReference type="PROSITE" id="PS50263"/>
    </source>
</evidence>
<feature type="transmembrane region" description="Helical" evidence="8">
    <location>
        <begin position="150"/>
        <end position="175"/>
    </location>
</feature>
<keyword evidence="11" id="KW-1185">Reference proteome</keyword>
<evidence type="ECO:0000256" key="5">
    <source>
        <dbReference type="ARBA" id="ARBA00022989"/>
    </source>
</evidence>
<feature type="transmembrane region" description="Helical" evidence="8">
    <location>
        <begin position="83"/>
        <end position="105"/>
    </location>
</feature>
<dbReference type="InterPro" id="IPR003010">
    <property type="entry name" value="C-N_Hydrolase"/>
</dbReference>
<evidence type="ECO:0000256" key="1">
    <source>
        <dbReference type="ARBA" id="ARBA00004651"/>
    </source>
</evidence>
<name>A0A7C9RUN9_9PSEU</name>
<reference evidence="10 11" key="1">
    <citation type="submission" date="2020-03" db="EMBL/GenBank/DDBJ databases">
        <title>Isolation and identification of active actinomycetes.</title>
        <authorList>
            <person name="Sun X."/>
        </authorList>
    </citation>
    <scope>NUCLEOTIDE SEQUENCE [LARGE SCALE GENOMIC DNA]</scope>
    <source>
        <strain evidence="10 11">NEAU-D13</strain>
    </source>
</reference>
<dbReference type="Pfam" id="PF00795">
    <property type="entry name" value="CN_hydrolase"/>
    <property type="match status" value="1"/>
</dbReference>
<dbReference type="Gene3D" id="3.60.110.10">
    <property type="entry name" value="Carbon-nitrogen hydrolase"/>
    <property type="match status" value="2"/>
</dbReference>
<dbReference type="AlphaFoldDB" id="A0A7C9RUN9"/>
<comment type="subcellular location">
    <subcellularLocation>
        <location evidence="1">Cell membrane</location>
        <topology evidence="1">Multi-pass membrane protein</topology>
    </subcellularLocation>
</comment>
<dbReference type="PANTHER" id="PTHR38686">
    <property type="entry name" value="APOLIPOPROTEIN N-ACYLTRANSFERASE"/>
    <property type="match status" value="1"/>
</dbReference>
<protein>
    <submittedName>
        <fullName evidence="10">Acyltransferase</fullName>
    </submittedName>
</protein>
<evidence type="ECO:0000256" key="6">
    <source>
        <dbReference type="ARBA" id="ARBA00023136"/>
    </source>
</evidence>
<evidence type="ECO:0000313" key="10">
    <source>
        <dbReference type="EMBL" id="NGY63308.1"/>
    </source>
</evidence>
<keyword evidence="7 10" id="KW-0012">Acyltransferase</keyword>
<dbReference type="GO" id="GO:0042158">
    <property type="term" value="P:lipoprotein biosynthetic process"/>
    <property type="evidence" value="ECO:0007669"/>
    <property type="project" value="InterPro"/>
</dbReference>
<accession>A0A7C9RUN9</accession>
<evidence type="ECO:0000256" key="3">
    <source>
        <dbReference type="ARBA" id="ARBA00022679"/>
    </source>
</evidence>
<dbReference type="Pfam" id="PF20154">
    <property type="entry name" value="LNT_N"/>
    <property type="match status" value="1"/>
</dbReference>
<dbReference type="Proteomes" id="UP000481360">
    <property type="component" value="Unassembled WGS sequence"/>
</dbReference>
<feature type="transmembrane region" description="Helical" evidence="8">
    <location>
        <begin position="187"/>
        <end position="208"/>
    </location>
</feature>
<dbReference type="InterPro" id="IPR004563">
    <property type="entry name" value="Apolipo_AcylTrfase"/>
</dbReference>
<dbReference type="PROSITE" id="PS50263">
    <property type="entry name" value="CN_HYDROLASE"/>
    <property type="match status" value="1"/>
</dbReference>
<feature type="transmembrane region" description="Helical" evidence="8">
    <location>
        <begin position="112"/>
        <end position="130"/>
    </location>
</feature>
<evidence type="ECO:0000256" key="4">
    <source>
        <dbReference type="ARBA" id="ARBA00022692"/>
    </source>
</evidence>
<dbReference type="RefSeq" id="WP_166051554.1">
    <property type="nucleotide sequence ID" value="NZ_JAAMPJ010000009.1"/>
</dbReference>
<keyword evidence="6 8" id="KW-0472">Membrane</keyword>
<keyword evidence="2" id="KW-1003">Cell membrane</keyword>
<evidence type="ECO:0000313" key="11">
    <source>
        <dbReference type="Proteomes" id="UP000481360"/>
    </source>
</evidence>
<evidence type="ECO:0000256" key="7">
    <source>
        <dbReference type="ARBA" id="ARBA00023315"/>
    </source>
</evidence>
<sequence length="460" mass="46852">MDSKRDRLLAGLGAALCSGLLSFFGTGFTPVPALTWLAPLPVLLLAPRVSARLAAAAAFLAGVLGSSNNWAHSLHSTDVPLPMALGISAGSAATLTAAVLLFRALVVRGMPLLATVSAPAVWTGVLYLVGVTNPTGVMGTPANSMGDVPVVLQIASVTGFWGIEFVLLLVPAGIAAMVGSTVSRWRIGVALGVVLVGVLGFGVVRLAGETGPSHQVALIAPNQGHWAVDVATADGERLVKAYADRIATLPEGVRLVVLPEGEFGVDDASLPSLVAPLTRAARDRGADVVVGYVRRSGGAKLNTALAIPADGGAPNAYVRGTGELVHAAGAGVQICGEVNLANPSRDYAAAGARTMAIPAADEKANGWQHARVASLRGVENGFGVAWSGRTGVLMVSDGMGRIVAEARTGGPDTFTTVVAGLPAGPGATAYTRLGDWFAWLCLVIAVAAVVVAVRRQRVNR</sequence>